<comment type="caution">
    <text evidence="2">The sequence shown here is derived from an EMBL/GenBank/DDBJ whole genome shotgun (WGS) entry which is preliminary data.</text>
</comment>
<name>A0A9X4QQJ2_9BACL</name>
<evidence type="ECO:0000313" key="2">
    <source>
        <dbReference type="EMBL" id="MDG0794988.1"/>
    </source>
</evidence>
<evidence type="ECO:0000313" key="3">
    <source>
        <dbReference type="Proteomes" id="UP001153387"/>
    </source>
</evidence>
<evidence type="ECO:0000256" key="1">
    <source>
        <dbReference type="SAM" id="MobiDB-lite"/>
    </source>
</evidence>
<dbReference type="AlphaFoldDB" id="A0A9X4QQJ2"/>
<protein>
    <submittedName>
        <fullName evidence="2">Small acid-soluble spore protein Tlp</fullName>
    </submittedName>
</protein>
<sequence length="74" mass="8711">MAKPDNRADNVEHLQQATENTLKNLGEAEDYLNEFSSEIGSEERERIEEKNERRRHSIEGFREEIKDEAAYSQE</sequence>
<dbReference type="RefSeq" id="WP_277568694.1">
    <property type="nucleotide sequence ID" value="NZ_JAPDHZ010000008.1"/>
</dbReference>
<dbReference type="EMBL" id="JAPDHZ010000008">
    <property type="protein sequence ID" value="MDG0794988.1"/>
    <property type="molecule type" value="Genomic_DNA"/>
</dbReference>
<dbReference type="NCBIfam" id="TIGR03090">
    <property type="entry name" value="SASP_tlp"/>
    <property type="match status" value="1"/>
</dbReference>
<dbReference type="Proteomes" id="UP001153387">
    <property type="component" value="Unassembled WGS sequence"/>
</dbReference>
<gene>
    <name evidence="2" type="primary">tlp</name>
    <name evidence="2" type="ORF">OMP38_32290</name>
</gene>
<accession>A0A9X4QQJ2</accession>
<keyword evidence="3" id="KW-1185">Reference proteome</keyword>
<feature type="region of interest" description="Disordered" evidence="1">
    <location>
        <begin position="35"/>
        <end position="74"/>
    </location>
</feature>
<reference evidence="2 3" key="1">
    <citation type="submission" date="2022-10" db="EMBL/GenBank/DDBJ databases">
        <title>Comparative genomic analysis of Cohnella hashimotonis sp. nov., isolated from the International Space Station.</title>
        <authorList>
            <person name="Simpson A."/>
            <person name="Venkateswaran K."/>
        </authorList>
    </citation>
    <scope>NUCLEOTIDE SEQUENCE [LARGE SCALE GENOMIC DNA]</scope>
    <source>
        <strain evidence="2 3">DSM 18997</strain>
    </source>
</reference>
<dbReference type="HAMAP" id="MF_01506">
    <property type="entry name" value="Tlp"/>
    <property type="match status" value="1"/>
</dbReference>
<feature type="compositionally biased region" description="Basic and acidic residues" evidence="1">
    <location>
        <begin position="41"/>
        <end position="74"/>
    </location>
</feature>
<organism evidence="2 3">
    <name type="scientific">Cohnella ginsengisoli</name>
    <dbReference type="NCBI Taxonomy" id="425004"/>
    <lineage>
        <taxon>Bacteria</taxon>
        <taxon>Bacillati</taxon>
        <taxon>Bacillota</taxon>
        <taxon>Bacilli</taxon>
        <taxon>Bacillales</taxon>
        <taxon>Paenibacillaceae</taxon>
        <taxon>Cohnella</taxon>
    </lineage>
</organism>
<dbReference type="InterPro" id="IPR017524">
    <property type="entry name" value="SASP_thioredoxin-like"/>
</dbReference>
<proteinExistence type="inferred from homology"/>
<dbReference type="Pfam" id="PF19824">
    <property type="entry name" value="Tlp"/>
    <property type="match status" value="1"/>
</dbReference>